<comment type="caution">
    <text evidence="3">The sequence shown here is derived from an EMBL/GenBank/DDBJ whole genome shotgun (WGS) entry which is preliminary data.</text>
</comment>
<dbReference type="Gene3D" id="1.50.10.100">
    <property type="entry name" value="Chondroitin AC/alginate lyase"/>
    <property type="match status" value="1"/>
</dbReference>
<reference evidence="4" key="1">
    <citation type="journal article" date="2019" name="Int. J. Syst. Evol. Microbiol.">
        <title>The Global Catalogue of Microorganisms (GCM) 10K type strain sequencing project: providing services to taxonomists for standard genome sequencing and annotation.</title>
        <authorList>
            <consortium name="The Broad Institute Genomics Platform"/>
            <consortium name="The Broad Institute Genome Sequencing Center for Infectious Disease"/>
            <person name="Wu L."/>
            <person name="Ma J."/>
        </authorList>
    </citation>
    <scope>NUCLEOTIDE SEQUENCE [LARGE SCALE GENOMIC DNA]</scope>
    <source>
        <strain evidence="4">KCTC 42182</strain>
    </source>
</reference>
<evidence type="ECO:0000256" key="1">
    <source>
        <dbReference type="ARBA" id="ARBA00004196"/>
    </source>
</evidence>
<dbReference type="Gene3D" id="2.70.98.70">
    <property type="match status" value="1"/>
</dbReference>
<dbReference type="InterPro" id="IPR008929">
    <property type="entry name" value="Chondroitin_lyas"/>
</dbReference>
<evidence type="ECO:0000313" key="4">
    <source>
        <dbReference type="Proteomes" id="UP001595711"/>
    </source>
</evidence>
<keyword evidence="4" id="KW-1185">Reference proteome</keyword>
<protein>
    <submittedName>
        <fullName evidence="3">Heparinase II/III family protein</fullName>
    </submittedName>
</protein>
<comment type="subcellular location">
    <subcellularLocation>
        <location evidence="1">Cell envelope</location>
    </subcellularLocation>
</comment>
<proteinExistence type="predicted"/>
<dbReference type="EMBL" id="JBHRYJ010000001">
    <property type="protein sequence ID" value="MFC3675236.1"/>
    <property type="molecule type" value="Genomic_DNA"/>
</dbReference>
<feature type="domain" description="Heparinase II/III-like C-terminal" evidence="2">
    <location>
        <begin position="314"/>
        <end position="552"/>
    </location>
</feature>
<dbReference type="Proteomes" id="UP001595711">
    <property type="component" value="Unassembled WGS sequence"/>
</dbReference>
<sequence>MTAATLHDSAGLRLMRRLAGVAFASRAYGLLLPRKAPLELPHLPDDPWPGLPANADRLFQGRFLLAGIEVVSPHAAPWAMTAAELKLDAASFAAWAAALHDFGWLRDFATQGGDMARRMSRSLVVSWLDRHDSIRSLPWQPAVAGQRLAHWLLNGHFLVDGADERFAHDFLLAIVRHAAYLQHAARLAPPGLPRFRALLGLAYAAECLPDGATRYPHALRDLVACLDAQLLADGGHASRSPSQLFALLRQVTVLWRFLRALDPERAALLQPYLDRMAPMLRFFRHGDGGLALFHGSAEENSAQLDLALELSEARGKPLTSATLSRFERATAKRALLLLDAGTPPSSLLAGARPHRGLLSFEFSHGKDRLIVNCGAPQRAGGSSGHDWAKALSSIAAHSTLGLGEGEPAADARVQVSRNELDGAVWFEAEHDGWGRGAAMRHHRRRLYLAAGGEDLRGEETVTGAGGNPQSAVLRLHLHPSVHASMIGSGDTVILKSAGGQGWRWRGAGGVVRLEDSIYFGQRDAGGGPDAPRRCQQIVMAGSAGTDDLTFKWALTKIGI</sequence>
<organism evidence="3 4">
    <name type="scientific">Ferrovibrio xuzhouensis</name>
    <dbReference type="NCBI Taxonomy" id="1576914"/>
    <lineage>
        <taxon>Bacteria</taxon>
        <taxon>Pseudomonadati</taxon>
        <taxon>Pseudomonadota</taxon>
        <taxon>Alphaproteobacteria</taxon>
        <taxon>Rhodospirillales</taxon>
        <taxon>Rhodospirillaceae</taxon>
        <taxon>Ferrovibrio</taxon>
    </lineage>
</organism>
<dbReference type="Pfam" id="PF07940">
    <property type="entry name" value="Hepar_II_III_C"/>
    <property type="match status" value="1"/>
</dbReference>
<gene>
    <name evidence="3" type="ORF">ACFOOQ_06765</name>
</gene>
<evidence type="ECO:0000313" key="3">
    <source>
        <dbReference type="EMBL" id="MFC3675236.1"/>
    </source>
</evidence>
<dbReference type="InterPro" id="IPR012480">
    <property type="entry name" value="Hepar_II_III_C"/>
</dbReference>
<dbReference type="RefSeq" id="WP_379723417.1">
    <property type="nucleotide sequence ID" value="NZ_JBHRYJ010000001.1"/>
</dbReference>
<name>A0ABV7VCR3_9PROT</name>
<evidence type="ECO:0000259" key="2">
    <source>
        <dbReference type="Pfam" id="PF07940"/>
    </source>
</evidence>
<accession>A0ABV7VCR3</accession>